<comment type="caution">
    <text evidence="2">The sequence shown here is derived from an EMBL/GenBank/DDBJ whole genome shotgun (WGS) entry which is preliminary data.</text>
</comment>
<keyword evidence="1" id="KW-0472">Membrane</keyword>
<name>A0A7C1CX74_9BACT</name>
<accession>A0A7C1CX74</accession>
<gene>
    <name evidence="2" type="ORF">ENN47_09975</name>
</gene>
<sequence>MGRSVFNEDRVRDVQSRIRVSFLIFFMLSLSVLLGAVDFELVLSTPPPGEVVPGQIVTIAVLVTNNTHDDLDFDEELSLPPGWRNVFGVSAFQVGADSFEIRLLSFLVPSTSLAGKYAVSYEVKDKRGESAELNFTVRVAASMSLAIRLVEAPSYVTAGEEYSVVFSVANNGNVPAYLELGAIDNMSYTLRLSIQRLQLQPSASGEVKVTVKTSAFLTEQRNHIIILTATGESGEAGLMSGRSSVLILPPADSLANRFRVLPARLSITAGYSDGFLLNAVLKIDGFLNDAKTRSISLNGSLPIIGKDEDNRFSLGLRYRGELLEVGYGVLGRAGLASVNLGTSARGFDLNLSLDSLRMGAIVSEDLSISGLFADWNLPENLSAGIAVDGSFGSSNIIQSSLAIESGLEPVSTRSLLRVSFLDGKYDGLKLGYVFSSRLGYFQLRSAADYSKKISGQPGSEALKLDAAVVWQKPYSYRISFEGTVQRDNPFDLALQGLLNSYSLRGRFDFPTFSGLRVSMGGYYNSSGSRSLSTPAATLGGNLAASYYPGSFSLFGSLSAQLSRIENVDKKTIQLDVYGSYRLSGNAYLNARLTLKDYVKERFETTAALVGTLLMEDGYRFDGSLTYVMNNFDPVKLTARISFSKILQNGGSINASASIAMTDKTKWIPSGAFTAGYSFPFSIPFWPRRYLGSLSGKIVISSEGNEIPLEGAVLKLNNLVAITGEDGRFMFSGLKPGTYFFDIDNDSLQRGLISSDRLPIEITISASEEKDLSITLVQSAALRVRVRNMEQTPFSIGGVNLVLESEDERFRLVTRDNGEISVPNLRPGKWLLRLEAGTLPKGFVADKDTVELELKPGDMIEVTLEIRKKSEEIIFIDSGVLD</sequence>
<dbReference type="AlphaFoldDB" id="A0A7C1CX74"/>
<keyword evidence="1" id="KW-1133">Transmembrane helix</keyword>
<dbReference type="GO" id="GO:0030246">
    <property type="term" value="F:carbohydrate binding"/>
    <property type="evidence" value="ECO:0007669"/>
    <property type="project" value="InterPro"/>
</dbReference>
<evidence type="ECO:0000313" key="2">
    <source>
        <dbReference type="EMBL" id="HDP78489.1"/>
    </source>
</evidence>
<evidence type="ECO:0008006" key="3">
    <source>
        <dbReference type="Google" id="ProtNLM"/>
    </source>
</evidence>
<dbReference type="InterPro" id="IPR013783">
    <property type="entry name" value="Ig-like_fold"/>
</dbReference>
<protein>
    <recommendedName>
        <fullName evidence="3">Alpha-galactosidase NEW3 domain-containing protein</fullName>
    </recommendedName>
</protein>
<evidence type="ECO:0000256" key="1">
    <source>
        <dbReference type="SAM" id="Phobius"/>
    </source>
</evidence>
<organism evidence="2">
    <name type="scientific">Mesotoga infera</name>
    <dbReference type="NCBI Taxonomy" id="1236046"/>
    <lineage>
        <taxon>Bacteria</taxon>
        <taxon>Thermotogati</taxon>
        <taxon>Thermotogota</taxon>
        <taxon>Thermotogae</taxon>
        <taxon>Kosmotogales</taxon>
        <taxon>Kosmotogaceae</taxon>
        <taxon>Mesotoga</taxon>
    </lineage>
</organism>
<dbReference type="InterPro" id="IPR013784">
    <property type="entry name" value="Carb-bd-like_fold"/>
</dbReference>
<reference evidence="2" key="1">
    <citation type="journal article" date="2020" name="mSystems">
        <title>Genome- and Community-Level Interaction Insights into Carbon Utilization and Element Cycling Functions of Hydrothermarchaeota in Hydrothermal Sediment.</title>
        <authorList>
            <person name="Zhou Z."/>
            <person name="Liu Y."/>
            <person name="Xu W."/>
            <person name="Pan J."/>
            <person name="Luo Z.H."/>
            <person name="Li M."/>
        </authorList>
    </citation>
    <scope>NUCLEOTIDE SEQUENCE [LARGE SCALE GENOMIC DNA]</scope>
    <source>
        <strain evidence="2">SpSt-1179</strain>
    </source>
</reference>
<dbReference type="SUPFAM" id="SSF49452">
    <property type="entry name" value="Starch-binding domain-like"/>
    <property type="match status" value="1"/>
</dbReference>
<dbReference type="Gene3D" id="2.60.40.10">
    <property type="entry name" value="Immunoglobulins"/>
    <property type="match status" value="1"/>
</dbReference>
<keyword evidence="1" id="KW-0812">Transmembrane</keyword>
<dbReference type="EMBL" id="DSBT01000307">
    <property type="protein sequence ID" value="HDP78489.1"/>
    <property type="molecule type" value="Genomic_DNA"/>
</dbReference>
<dbReference type="Proteomes" id="UP000886198">
    <property type="component" value="Unassembled WGS sequence"/>
</dbReference>
<proteinExistence type="predicted"/>
<feature type="transmembrane region" description="Helical" evidence="1">
    <location>
        <begin position="20"/>
        <end position="37"/>
    </location>
</feature>